<dbReference type="SUPFAM" id="SSF53474">
    <property type="entry name" value="alpha/beta-Hydrolases"/>
    <property type="match status" value="1"/>
</dbReference>
<dbReference type="EnsemblPlants" id="OGLUM05G09810.1">
    <property type="protein sequence ID" value="OGLUM05G09810.1"/>
    <property type="gene ID" value="OGLUM05G09810"/>
</dbReference>
<feature type="signal peptide" evidence="10">
    <location>
        <begin position="1"/>
        <end position="28"/>
    </location>
</feature>
<dbReference type="PANTHER" id="PTHR11802">
    <property type="entry name" value="SERINE PROTEASE FAMILY S10 SERINE CARBOXYPEPTIDASE"/>
    <property type="match status" value="1"/>
</dbReference>
<dbReference type="GO" id="GO:0006508">
    <property type="term" value="P:proteolysis"/>
    <property type="evidence" value="ECO:0007669"/>
    <property type="project" value="UniProtKB-KW"/>
</dbReference>
<keyword evidence="12" id="KW-1185">Reference proteome</keyword>
<dbReference type="Proteomes" id="UP000026961">
    <property type="component" value="Chromosome 5"/>
</dbReference>
<evidence type="ECO:0000256" key="4">
    <source>
        <dbReference type="ARBA" id="ARBA00022670"/>
    </source>
</evidence>
<dbReference type="FunFam" id="3.40.50.1820:FF:000013">
    <property type="entry name" value="Carboxypeptidase"/>
    <property type="match status" value="1"/>
</dbReference>
<accession>A0A0D9ZWH5</accession>
<dbReference type="PANTHER" id="PTHR11802:SF198">
    <property type="entry name" value="SERINE CARBOXYPEPTIDASE-LIKE 27"/>
    <property type="match status" value="1"/>
</dbReference>
<dbReference type="PROSITE" id="PS00560">
    <property type="entry name" value="CARBOXYPEPT_SER_HIS"/>
    <property type="match status" value="1"/>
</dbReference>
<reference evidence="11" key="2">
    <citation type="submission" date="2018-05" db="EMBL/GenBank/DDBJ databases">
        <title>OgluRS3 (Oryza glumaepatula Reference Sequence Version 3).</title>
        <authorList>
            <person name="Zhang J."/>
            <person name="Kudrna D."/>
            <person name="Lee S."/>
            <person name="Talag J."/>
            <person name="Welchert J."/>
            <person name="Wing R.A."/>
        </authorList>
    </citation>
    <scope>NUCLEOTIDE SEQUENCE [LARGE SCALE GENOMIC DNA]</scope>
</reference>
<evidence type="ECO:0000256" key="1">
    <source>
        <dbReference type="ARBA" id="ARBA00001003"/>
    </source>
</evidence>
<dbReference type="Gene3D" id="3.40.50.11320">
    <property type="match status" value="1"/>
</dbReference>
<evidence type="ECO:0000256" key="2">
    <source>
        <dbReference type="ARBA" id="ARBA00009431"/>
    </source>
</evidence>
<dbReference type="EC" id="3.4.16.-" evidence="10"/>
<dbReference type="GO" id="GO:0005773">
    <property type="term" value="C:vacuole"/>
    <property type="evidence" value="ECO:0007669"/>
    <property type="project" value="TreeGrafter"/>
</dbReference>
<reference evidence="11" key="1">
    <citation type="submission" date="2015-04" db="UniProtKB">
        <authorList>
            <consortium name="EnsemblPlants"/>
        </authorList>
    </citation>
    <scope>IDENTIFICATION</scope>
</reference>
<comment type="similarity">
    <text evidence="2 10">Belongs to the peptidase S10 family.</text>
</comment>
<dbReference type="Pfam" id="PF00450">
    <property type="entry name" value="Peptidase_S10"/>
    <property type="match status" value="2"/>
</dbReference>
<evidence type="ECO:0000256" key="8">
    <source>
        <dbReference type="ARBA" id="ARBA00023180"/>
    </source>
</evidence>
<evidence type="ECO:0000256" key="6">
    <source>
        <dbReference type="ARBA" id="ARBA00023145"/>
    </source>
</evidence>
<dbReference type="InterPro" id="IPR033124">
    <property type="entry name" value="Ser_caboxypep_his_AS"/>
</dbReference>
<keyword evidence="5 10" id="KW-0378">Hydrolase</keyword>
<dbReference type="HOGENOM" id="CLU_008523_13_0_1"/>
<dbReference type="STRING" id="40148.A0A0D9ZWH5"/>
<evidence type="ECO:0000313" key="11">
    <source>
        <dbReference type="EnsemblPlants" id="OGLUM05G09810.1"/>
    </source>
</evidence>
<sequence>MELPRMASRRLPLPLVAQLVVLLGLACGLRSSSSAAAAAASGLAGERVTYLPGQPPVDFDMYSGYVTVDKRAGRSLFYWLQEAPAAAQPAPLVLWLNGGPGCSSVAYGASEELGAFRIRPDGATLFLNDYRWNKVANILFLDSPAGVGFSYTNTTSDLYNSGDKRTAHDSYKFLVKWFEKFPQYKYRDFYIAGESYAGISLLCFFYSAINNNLNAAGHYVPQLSQLVYRNNKGVKKPLINFKGFMVGNAVTDDYHDYIGTFEYWWNHGIISDGTYRLLNASCVHDSGEHPAPACLAAFNVSTVEQGDIDMYSLYTPTCNETSTSSAAARQRRLKQGHYPWMTGSYDPCTERYSTEYYNRPEVQRALHANVTGINYTWATCSDILNDNWRDSPRSVLPIYHELIAAGLRIWVFSGDTDAVVPLTATRYSIDALGLPTTVSWYPWYDAMKVGGWSQVYKGLSLVTVRGAGHEVPLHRPRQALILFKHFLQGKPMPDAPTKVQNEA</sequence>
<dbReference type="InterPro" id="IPR029058">
    <property type="entry name" value="AB_hydrolase_fold"/>
</dbReference>
<keyword evidence="8" id="KW-0325">Glycoprotein</keyword>
<dbReference type="MEROPS" id="S10.005"/>
<dbReference type="GO" id="GO:0004185">
    <property type="term" value="F:serine-type carboxypeptidase activity"/>
    <property type="evidence" value="ECO:0007669"/>
    <property type="project" value="UniProtKB-UniRule"/>
</dbReference>
<keyword evidence="10" id="KW-0732">Signal</keyword>
<evidence type="ECO:0000256" key="9">
    <source>
        <dbReference type="ARBA" id="ARBA00064289"/>
    </source>
</evidence>
<dbReference type="Gene3D" id="6.10.250.940">
    <property type="match status" value="1"/>
</dbReference>
<evidence type="ECO:0000256" key="7">
    <source>
        <dbReference type="ARBA" id="ARBA00023157"/>
    </source>
</evidence>
<dbReference type="AlphaFoldDB" id="A0A0D9ZWH5"/>
<dbReference type="FunFam" id="3.40.50.12670:FF:000002">
    <property type="entry name" value="Carboxypeptidase"/>
    <property type="match status" value="1"/>
</dbReference>
<dbReference type="PRINTS" id="PR00724">
    <property type="entry name" value="CRBOXYPTASEC"/>
</dbReference>
<feature type="chain" id="PRO_5005116153" description="Carboxypeptidase" evidence="10">
    <location>
        <begin position="29"/>
        <end position="503"/>
    </location>
</feature>
<name>A0A0D9ZWH5_9ORYZ</name>
<keyword evidence="7" id="KW-1015">Disulfide bond</keyword>
<keyword evidence="4 10" id="KW-0645">Protease</keyword>
<protein>
    <recommendedName>
        <fullName evidence="10">Carboxypeptidase</fullName>
        <ecNumber evidence="10">3.4.16.-</ecNumber>
    </recommendedName>
</protein>
<dbReference type="eggNOG" id="KOG1282">
    <property type="taxonomic scope" value="Eukaryota"/>
</dbReference>
<organism evidence="11">
    <name type="scientific">Oryza glumipatula</name>
    <dbReference type="NCBI Taxonomy" id="40148"/>
    <lineage>
        <taxon>Eukaryota</taxon>
        <taxon>Viridiplantae</taxon>
        <taxon>Streptophyta</taxon>
        <taxon>Embryophyta</taxon>
        <taxon>Tracheophyta</taxon>
        <taxon>Spermatophyta</taxon>
        <taxon>Magnoliopsida</taxon>
        <taxon>Liliopsida</taxon>
        <taxon>Poales</taxon>
        <taxon>Poaceae</taxon>
        <taxon>BOP clade</taxon>
        <taxon>Oryzoideae</taxon>
        <taxon>Oryzeae</taxon>
        <taxon>Oryzinae</taxon>
        <taxon>Oryza</taxon>
    </lineage>
</organism>
<dbReference type="PROSITE" id="PS51257">
    <property type="entry name" value="PROKAR_LIPOPROTEIN"/>
    <property type="match status" value="1"/>
</dbReference>
<dbReference type="PROSITE" id="PS00131">
    <property type="entry name" value="CARBOXYPEPT_SER_SER"/>
    <property type="match status" value="1"/>
</dbReference>
<evidence type="ECO:0000256" key="5">
    <source>
        <dbReference type="ARBA" id="ARBA00022801"/>
    </source>
</evidence>
<dbReference type="InterPro" id="IPR018202">
    <property type="entry name" value="Ser_caboxypep_ser_AS"/>
</dbReference>
<comment type="catalytic activity">
    <reaction evidence="1">
        <text>Preferential release of a C-terminal arginine or lysine residue.</text>
        <dbReference type="EC" id="3.4.16.6"/>
    </reaction>
</comment>
<keyword evidence="3 10" id="KW-0121">Carboxypeptidase</keyword>
<comment type="subunit">
    <text evidence="9">Carboxypeptidase II is a dimer, where each monomer is composed of two chains linked by a disulfide bond.</text>
</comment>
<dbReference type="Gramene" id="OGLUM05G09810.1">
    <property type="protein sequence ID" value="OGLUM05G09810.1"/>
    <property type="gene ID" value="OGLUM05G09810"/>
</dbReference>
<evidence type="ECO:0000256" key="3">
    <source>
        <dbReference type="ARBA" id="ARBA00022645"/>
    </source>
</evidence>
<dbReference type="Gene3D" id="3.40.50.1820">
    <property type="entry name" value="alpha/beta hydrolase"/>
    <property type="match status" value="1"/>
</dbReference>
<evidence type="ECO:0000313" key="12">
    <source>
        <dbReference type="Proteomes" id="UP000026961"/>
    </source>
</evidence>
<dbReference type="InterPro" id="IPR001563">
    <property type="entry name" value="Peptidase_S10"/>
</dbReference>
<evidence type="ECO:0000256" key="10">
    <source>
        <dbReference type="RuleBase" id="RU361156"/>
    </source>
</evidence>
<proteinExistence type="inferred from homology"/>
<dbReference type="FunFam" id="3.40.50.11320:FF:000003">
    <property type="entry name" value="Carboxypeptidase"/>
    <property type="match status" value="1"/>
</dbReference>
<keyword evidence="6" id="KW-0865">Zymogen</keyword>